<evidence type="ECO:0000313" key="2">
    <source>
        <dbReference type="Proteomes" id="UP001221302"/>
    </source>
</evidence>
<keyword evidence="2" id="KW-1185">Reference proteome</keyword>
<reference evidence="1" key="1">
    <citation type="submission" date="2023-03" db="EMBL/GenBank/DDBJ databases">
        <title>Stygiobacter electus gen. nov., sp. nov., facultatively anaerobic thermotolerant bacterium of the class Ignavibacteria from a well of Yessentuki mineral water deposit.</title>
        <authorList>
            <person name="Podosokorskaya O.A."/>
            <person name="Elcheninov A.G."/>
            <person name="Petrova N.F."/>
            <person name="Zavarzina D.G."/>
            <person name="Kublanov I.V."/>
            <person name="Merkel A.Y."/>
        </authorList>
    </citation>
    <scope>NUCLEOTIDE SEQUENCE</scope>
    <source>
        <strain evidence="1">09-Me</strain>
    </source>
</reference>
<gene>
    <name evidence="1" type="ORF">P0M35_04305</name>
</gene>
<proteinExistence type="predicted"/>
<dbReference type="RefSeq" id="WP_321535128.1">
    <property type="nucleotide sequence ID" value="NZ_JARGDL010000004.1"/>
</dbReference>
<evidence type="ECO:0000313" key="1">
    <source>
        <dbReference type="EMBL" id="MDF1611361.1"/>
    </source>
</evidence>
<name>A0AAE3NWI0_9BACT</name>
<dbReference type="EMBL" id="JARGDL010000004">
    <property type="protein sequence ID" value="MDF1611361.1"/>
    <property type="molecule type" value="Genomic_DNA"/>
</dbReference>
<comment type="caution">
    <text evidence="1">The sequence shown here is derived from an EMBL/GenBank/DDBJ whole genome shotgun (WGS) entry which is preliminary data.</text>
</comment>
<dbReference type="AlphaFoldDB" id="A0AAE3NWI0"/>
<dbReference type="Proteomes" id="UP001221302">
    <property type="component" value="Unassembled WGS sequence"/>
</dbReference>
<sequence length="89" mass="10519">MNKMFERMMSGMMKPEDMPQMMDTMMDKMFLSMSAEDRIQFVTTMMPKCLNMIFSELDLTAREKLAREMINKMANIFEEQLGENKGAKR</sequence>
<accession>A0AAE3NWI0</accession>
<protein>
    <submittedName>
        <fullName evidence="1">Uncharacterized protein</fullName>
    </submittedName>
</protein>
<organism evidence="1 2">
    <name type="scientific">Stygiobacter electus</name>
    <dbReference type="NCBI Taxonomy" id="3032292"/>
    <lineage>
        <taxon>Bacteria</taxon>
        <taxon>Pseudomonadati</taxon>
        <taxon>Ignavibacteriota</taxon>
        <taxon>Ignavibacteria</taxon>
        <taxon>Ignavibacteriales</taxon>
        <taxon>Melioribacteraceae</taxon>
        <taxon>Stygiobacter</taxon>
    </lineage>
</organism>